<comment type="caution">
    <text evidence="2">The sequence shown here is derived from an EMBL/GenBank/DDBJ whole genome shotgun (WGS) entry which is preliminary data.</text>
</comment>
<accession>A0A9X2JT75</accession>
<dbReference type="EMBL" id="JAMZDE010000007">
    <property type="protein sequence ID" value="MCP1339570.1"/>
    <property type="molecule type" value="Genomic_DNA"/>
</dbReference>
<dbReference type="AlphaFoldDB" id="A0A9X2JT75"/>
<protein>
    <submittedName>
        <fullName evidence="2">Uncharacterized protein</fullName>
    </submittedName>
</protein>
<sequence>MNSGAKALAASKTKFDRKTFTILFSVLSLLFGVGLGLAISMVEFTGNSEMYSQLAFSLIPAAVIWTYVLFHYLKRFDD</sequence>
<organism evidence="2 3">
    <name type="scientific">Idiomarina rhizosphaerae</name>
    <dbReference type="NCBI Taxonomy" id="2961572"/>
    <lineage>
        <taxon>Bacteria</taxon>
        <taxon>Pseudomonadati</taxon>
        <taxon>Pseudomonadota</taxon>
        <taxon>Gammaproteobacteria</taxon>
        <taxon>Alteromonadales</taxon>
        <taxon>Idiomarinaceae</taxon>
        <taxon>Idiomarina</taxon>
    </lineage>
</organism>
<evidence type="ECO:0000256" key="1">
    <source>
        <dbReference type="SAM" id="Phobius"/>
    </source>
</evidence>
<keyword evidence="1" id="KW-0472">Membrane</keyword>
<evidence type="ECO:0000313" key="2">
    <source>
        <dbReference type="EMBL" id="MCP1339570.1"/>
    </source>
</evidence>
<evidence type="ECO:0000313" key="3">
    <source>
        <dbReference type="Proteomes" id="UP001139474"/>
    </source>
</evidence>
<dbReference type="Proteomes" id="UP001139474">
    <property type="component" value="Unassembled WGS sequence"/>
</dbReference>
<feature type="transmembrane region" description="Helical" evidence="1">
    <location>
        <begin position="54"/>
        <end position="73"/>
    </location>
</feature>
<name>A0A9X2JT75_9GAMM</name>
<feature type="transmembrane region" description="Helical" evidence="1">
    <location>
        <begin position="20"/>
        <end position="42"/>
    </location>
</feature>
<dbReference type="RefSeq" id="WP_253619468.1">
    <property type="nucleotide sequence ID" value="NZ_JAMZDE010000007.1"/>
</dbReference>
<keyword evidence="3" id="KW-1185">Reference proteome</keyword>
<reference evidence="2" key="1">
    <citation type="submission" date="2022-06" db="EMBL/GenBank/DDBJ databases">
        <title>Idiomarina rhizosphaerae M1R2S28.</title>
        <authorList>
            <person name="Sun J.-Q."/>
            <person name="Li L.-F."/>
        </authorList>
    </citation>
    <scope>NUCLEOTIDE SEQUENCE</scope>
    <source>
        <strain evidence="2">M1R2S28</strain>
    </source>
</reference>
<keyword evidence="1" id="KW-1133">Transmembrane helix</keyword>
<keyword evidence="1" id="KW-0812">Transmembrane</keyword>
<gene>
    <name evidence="2" type="ORF">NJR55_08165</name>
</gene>
<proteinExistence type="predicted"/>